<evidence type="ECO:0000313" key="1">
    <source>
        <dbReference type="EMBL" id="SFV17872.1"/>
    </source>
</evidence>
<dbReference type="EMBL" id="FPBO01000078">
    <property type="protein sequence ID" value="SFV17872.1"/>
    <property type="molecule type" value="Genomic_DNA"/>
</dbReference>
<feature type="non-terminal residue" evidence="1">
    <location>
        <position position="27"/>
    </location>
</feature>
<evidence type="ECO:0000313" key="2">
    <source>
        <dbReference type="Proteomes" id="UP000199391"/>
    </source>
</evidence>
<sequence length="27" mass="3058">MKFNLMQTGVIGRRHELEAGMAGQRPE</sequence>
<protein>
    <submittedName>
        <fullName evidence="1">Uncharacterized protein</fullName>
    </submittedName>
</protein>
<keyword evidence="2" id="KW-1185">Reference proteome</keyword>
<name>A0A1I7M7G1_9BURK</name>
<dbReference type="Proteomes" id="UP000199391">
    <property type="component" value="Unassembled WGS sequence"/>
</dbReference>
<accession>A0A1I7M7G1</accession>
<organism evidence="1 2">
    <name type="scientific">Pseudoduganella namucuonensis</name>
    <dbReference type="NCBI Taxonomy" id="1035707"/>
    <lineage>
        <taxon>Bacteria</taxon>
        <taxon>Pseudomonadati</taxon>
        <taxon>Pseudomonadota</taxon>
        <taxon>Betaproteobacteria</taxon>
        <taxon>Burkholderiales</taxon>
        <taxon>Oxalobacteraceae</taxon>
        <taxon>Telluria group</taxon>
        <taxon>Pseudoduganella</taxon>
    </lineage>
</organism>
<dbReference type="AlphaFoldDB" id="A0A1I7M7G1"/>
<gene>
    <name evidence="1" type="ORF">SAMN05216552_107811</name>
</gene>
<proteinExistence type="predicted"/>
<reference evidence="2" key="1">
    <citation type="submission" date="2016-10" db="EMBL/GenBank/DDBJ databases">
        <authorList>
            <person name="Varghese N."/>
            <person name="Submissions S."/>
        </authorList>
    </citation>
    <scope>NUCLEOTIDE SEQUENCE [LARGE SCALE GENOMIC DNA]</scope>
    <source>
        <strain evidence="2">CGMCC 1.11014</strain>
    </source>
</reference>